<sequence length="347" mass="38082">MEAAGGGAGLAVCVCVYENLNRSPQKDPEICEKRSWQSRYRTEESVRMEYLLSCRRTAFIILMMVLHQVTLSTAQLDCPSTHDLLNSLRQVEKMLVVHETSYRHGLRALRKKISALHNSTMAIFNSGRNASCPKPEAPLYGRRLGRVFGIGHEVHFVCKADYELIGPRTRVCLESLKWSGQQPMCRRLNSSSSSMASFSSAVLSASSLPTHSAASATAPPPTSVRPSDCTHFLGSTRCTCDVGFTISGRDNNVCTDIDECSLFPPGQSGRFCVHQCVNTPGSFHCVCPAGYSLARDARSCSDIDECENGMHNCPAEQMCVNTFGGFQCVTVECPHMKNATYIKTSPM</sequence>
<feature type="domain" description="EGF-like" evidence="6">
    <location>
        <begin position="256"/>
        <end position="301"/>
    </location>
</feature>
<dbReference type="CDD" id="cd00054">
    <property type="entry name" value="EGF_CA"/>
    <property type="match status" value="2"/>
</dbReference>
<dbReference type="PaxDb" id="30732-ENSOMEP00000018702"/>
<keyword evidence="9" id="KW-1185">Reference proteome</keyword>
<dbReference type="CDD" id="cd00033">
    <property type="entry name" value="CCP"/>
    <property type="match status" value="1"/>
</dbReference>
<comment type="caution">
    <text evidence="4">Lacks conserved residue(s) required for the propagation of feature annotation.</text>
</comment>
<dbReference type="Ensembl" id="ENSOMET00000035367.1">
    <property type="protein sequence ID" value="ENSOMEP00000018702.1"/>
    <property type="gene ID" value="ENSOMEG00000020438.1"/>
</dbReference>
<dbReference type="InterPro" id="IPR000152">
    <property type="entry name" value="EGF-type_Asp/Asn_hydroxyl_site"/>
</dbReference>
<dbReference type="Proteomes" id="UP000261560">
    <property type="component" value="Unplaced"/>
</dbReference>
<feature type="disulfide bond" evidence="5">
    <location>
        <begin position="158"/>
        <end position="185"/>
    </location>
</feature>
<reference evidence="8" key="1">
    <citation type="submission" date="2025-08" db="UniProtKB">
        <authorList>
            <consortium name="Ensembl"/>
        </authorList>
    </citation>
    <scope>IDENTIFICATION</scope>
</reference>
<dbReference type="GeneTree" id="ENSGT00940000165218"/>
<evidence type="ECO:0000256" key="3">
    <source>
        <dbReference type="ARBA" id="ARBA00023157"/>
    </source>
</evidence>
<evidence type="ECO:0000313" key="8">
    <source>
        <dbReference type="Ensembl" id="ENSOMEP00000018702.1"/>
    </source>
</evidence>
<dbReference type="PANTHER" id="PTHR24034:SF197">
    <property type="entry name" value="FIBULIN-7-LIKE"/>
    <property type="match status" value="1"/>
</dbReference>
<evidence type="ECO:0000256" key="5">
    <source>
        <dbReference type="PROSITE-ProRule" id="PRU00302"/>
    </source>
</evidence>
<dbReference type="OMA" id="FVSPYGF"/>
<reference evidence="8" key="2">
    <citation type="submission" date="2025-09" db="UniProtKB">
        <authorList>
            <consortium name="Ensembl"/>
        </authorList>
    </citation>
    <scope>IDENTIFICATION</scope>
</reference>
<dbReference type="SUPFAM" id="SSF57535">
    <property type="entry name" value="Complement control module/SCR domain"/>
    <property type="match status" value="1"/>
</dbReference>
<evidence type="ECO:0000259" key="7">
    <source>
        <dbReference type="PROSITE" id="PS50923"/>
    </source>
</evidence>
<dbReference type="SMART" id="SM00181">
    <property type="entry name" value="EGF"/>
    <property type="match status" value="1"/>
</dbReference>
<dbReference type="InterPro" id="IPR035976">
    <property type="entry name" value="Sushi/SCR/CCP_sf"/>
</dbReference>
<dbReference type="InterPro" id="IPR000436">
    <property type="entry name" value="Sushi_SCR_CCP_dom"/>
</dbReference>
<evidence type="ECO:0008006" key="10">
    <source>
        <dbReference type="Google" id="ProtNLM"/>
    </source>
</evidence>
<dbReference type="PANTHER" id="PTHR24034">
    <property type="entry name" value="EGF-LIKE DOMAIN-CONTAINING PROTEIN"/>
    <property type="match status" value="1"/>
</dbReference>
<dbReference type="SMART" id="SM00032">
    <property type="entry name" value="CCP"/>
    <property type="match status" value="1"/>
</dbReference>
<dbReference type="InterPro" id="IPR018097">
    <property type="entry name" value="EGF_Ca-bd_CS"/>
</dbReference>
<keyword evidence="3 5" id="KW-1015">Disulfide bond</keyword>
<dbReference type="Pfam" id="PF12662">
    <property type="entry name" value="cEGF"/>
    <property type="match status" value="1"/>
</dbReference>
<dbReference type="Pfam" id="PF00084">
    <property type="entry name" value="Sushi"/>
    <property type="match status" value="1"/>
</dbReference>
<dbReference type="InterPro" id="IPR000742">
    <property type="entry name" value="EGF"/>
</dbReference>
<organism evidence="8 9">
    <name type="scientific">Oryzias melastigma</name>
    <name type="common">Marine medaka</name>
    <dbReference type="NCBI Taxonomy" id="30732"/>
    <lineage>
        <taxon>Eukaryota</taxon>
        <taxon>Metazoa</taxon>
        <taxon>Chordata</taxon>
        <taxon>Craniata</taxon>
        <taxon>Vertebrata</taxon>
        <taxon>Euteleostomi</taxon>
        <taxon>Actinopterygii</taxon>
        <taxon>Neopterygii</taxon>
        <taxon>Teleostei</taxon>
        <taxon>Neoteleostei</taxon>
        <taxon>Acanthomorphata</taxon>
        <taxon>Ovalentaria</taxon>
        <taxon>Atherinomorphae</taxon>
        <taxon>Beloniformes</taxon>
        <taxon>Adrianichthyidae</taxon>
        <taxon>Oryziinae</taxon>
        <taxon>Oryzias</taxon>
    </lineage>
</organism>
<evidence type="ECO:0000256" key="1">
    <source>
        <dbReference type="ARBA" id="ARBA00022536"/>
    </source>
</evidence>
<dbReference type="InterPro" id="IPR001881">
    <property type="entry name" value="EGF-like_Ca-bd_dom"/>
</dbReference>
<evidence type="ECO:0000259" key="6">
    <source>
        <dbReference type="PROSITE" id="PS50026"/>
    </source>
</evidence>
<dbReference type="PROSITE" id="PS00010">
    <property type="entry name" value="ASX_HYDROXYL"/>
    <property type="match status" value="1"/>
</dbReference>
<evidence type="ECO:0000313" key="9">
    <source>
        <dbReference type="Proteomes" id="UP000261560"/>
    </source>
</evidence>
<dbReference type="PROSITE" id="PS50923">
    <property type="entry name" value="SUSHI"/>
    <property type="match status" value="1"/>
</dbReference>
<dbReference type="Gene3D" id="2.10.70.10">
    <property type="entry name" value="Complement Module, domain 1"/>
    <property type="match status" value="1"/>
</dbReference>
<dbReference type="FunFam" id="2.10.25.10:FF:000010">
    <property type="entry name" value="Pro-epidermal growth factor"/>
    <property type="match status" value="1"/>
</dbReference>
<proteinExistence type="predicted"/>
<dbReference type="InterPro" id="IPR050751">
    <property type="entry name" value="ECM_structural_protein"/>
</dbReference>
<keyword evidence="1 4" id="KW-0245">EGF-like domain</keyword>
<dbReference type="InterPro" id="IPR026823">
    <property type="entry name" value="cEGF"/>
</dbReference>
<protein>
    <recommendedName>
        <fullName evidence="10">Sushi domain-containing protein</fullName>
    </recommendedName>
</protein>
<dbReference type="PROSITE" id="PS50026">
    <property type="entry name" value="EGF_3"/>
    <property type="match status" value="1"/>
</dbReference>
<dbReference type="STRING" id="30732.ENSOMEP00000018702"/>
<dbReference type="PROSITE" id="PS01186">
    <property type="entry name" value="EGF_2"/>
    <property type="match status" value="1"/>
</dbReference>
<keyword evidence="5" id="KW-0768">Sushi</keyword>
<dbReference type="SUPFAM" id="SSF57196">
    <property type="entry name" value="EGF/Laminin"/>
    <property type="match status" value="2"/>
</dbReference>
<dbReference type="SMART" id="SM00179">
    <property type="entry name" value="EGF_CA"/>
    <property type="match status" value="2"/>
</dbReference>
<dbReference type="Gene3D" id="2.10.25.10">
    <property type="entry name" value="Laminin"/>
    <property type="match status" value="3"/>
</dbReference>
<evidence type="ECO:0000256" key="2">
    <source>
        <dbReference type="ARBA" id="ARBA00022737"/>
    </source>
</evidence>
<dbReference type="GO" id="GO:0005509">
    <property type="term" value="F:calcium ion binding"/>
    <property type="evidence" value="ECO:0007669"/>
    <property type="project" value="InterPro"/>
</dbReference>
<keyword evidence="2" id="KW-0677">Repeat</keyword>
<evidence type="ECO:0000256" key="4">
    <source>
        <dbReference type="PROSITE-ProRule" id="PRU00076"/>
    </source>
</evidence>
<dbReference type="AlphaFoldDB" id="A0A3B3CLH8"/>
<accession>A0A3B3CLH8</accession>
<dbReference type="PROSITE" id="PS01187">
    <property type="entry name" value="EGF_CA"/>
    <property type="match status" value="1"/>
</dbReference>
<name>A0A3B3CLH8_ORYME</name>
<feature type="domain" description="Sushi" evidence="7">
    <location>
        <begin position="130"/>
        <end position="187"/>
    </location>
</feature>